<keyword evidence="1" id="KW-0418">Kinase</keyword>
<dbReference type="AlphaFoldDB" id="A0A8H3M3G3"/>
<dbReference type="OrthoDB" id="2156052at2759"/>
<dbReference type="EMBL" id="BLAL01000257">
    <property type="protein sequence ID" value="GES97151.1"/>
    <property type="molecule type" value="Genomic_DNA"/>
</dbReference>
<evidence type="ECO:0000313" key="1">
    <source>
        <dbReference type="EMBL" id="GES97151.1"/>
    </source>
</evidence>
<dbReference type="Proteomes" id="UP000615446">
    <property type="component" value="Unassembled WGS sequence"/>
</dbReference>
<sequence>MNNVNKYFTIFSSEYWSLENFNAFTIGNNNFANKRATHRVFYNDLLVISNDDHISKDWQERAEELLKNRKSDVRKVDKMWMNINAPENSGDETASVAETSGDGAMNSCTKKRKLSADTTFVSQKKKKTNLLSEALSHNPPPVKYPSDTSISVSTRFVGGIWPPTKIGHWNGFFDEVTQFNFDQEQRQYKKPKFIKNLKIHIESDVDAAIMVNIFQVLNTLIGPYYEFSKQKNSDFKDDPNIGKEDKRNLILEPLVRDTTLSLKDTHVRDAIRQIYNYMISLQLQYGILTTLPLNSTSPSVLKAYAYLAYLANDDPESPHPSIIGH</sequence>
<evidence type="ECO:0000313" key="2">
    <source>
        <dbReference type="Proteomes" id="UP000615446"/>
    </source>
</evidence>
<organism evidence="1 2">
    <name type="scientific">Rhizophagus clarus</name>
    <dbReference type="NCBI Taxonomy" id="94130"/>
    <lineage>
        <taxon>Eukaryota</taxon>
        <taxon>Fungi</taxon>
        <taxon>Fungi incertae sedis</taxon>
        <taxon>Mucoromycota</taxon>
        <taxon>Glomeromycotina</taxon>
        <taxon>Glomeromycetes</taxon>
        <taxon>Glomerales</taxon>
        <taxon>Glomeraceae</taxon>
        <taxon>Rhizophagus</taxon>
    </lineage>
</organism>
<comment type="caution">
    <text evidence="1">The sequence shown here is derived from an EMBL/GenBank/DDBJ whole genome shotgun (WGS) entry which is preliminary data.</text>
</comment>
<dbReference type="GO" id="GO:0016301">
    <property type="term" value="F:kinase activity"/>
    <property type="evidence" value="ECO:0007669"/>
    <property type="project" value="UniProtKB-KW"/>
</dbReference>
<gene>
    <name evidence="1" type="ORF">RCL2_002374100</name>
</gene>
<keyword evidence="1" id="KW-0808">Transferase</keyword>
<name>A0A8H3M3G3_9GLOM</name>
<protein>
    <submittedName>
        <fullName evidence="1">Kinase-like domain-containing protein</fullName>
    </submittedName>
</protein>
<reference evidence="1" key="1">
    <citation type="submission" date="2019-10" db="EMBL/GenBank/DDBJ databases">
        <title>Conservation and host-specific expression of non-tandemly repeated heterogenous ribosome RNA gene in arbuscular mycorrhizal fungi.</title>
        <authorList>
            <person name="Maeda T."/>
            <person name="Kobayashi Y."/>
            <person name="Nakagawa T."/>
            <person name="Ezawa T."/>
            <person name="Yamaguchi K."/>
            <person name="Bino T."/>
            <person name="Nishimoto Y."/>
            <person name="Shigenobu S."/>
            <person name="Kawaguchi M."/>
        </authorList>
    </citation>
    <scope>NUCLEOTIDE SEQUENCE</scope>
    <source>
        <strain evidence="1">HR1</strain>
    </source>
</reference>
<proteinExistence type="predicted"/>
<accession>A0A8H3M3G3</accession>